<evidence type="ECO:0000313" key="5">
    <source>
        <dbReference type="Proteomes" id="UP000010809"/>
    </source>
</evidence>
<evidence type="ECO:0000256" key="1">
    <source>
        <dbReference type="SAM" id="Coils"/>
    </source>
</evidence>
<dbReference type="OrthoDB" id="9255470at2"/>
<reference evidence="4" key="1">
    <citation type="submission" date="2015-12" db="EMBL/GenBank/DDBJ databases">
        <authorList>
            <person name="Tikhonova T.V."/>
            <person name="Pavlov A.R."/>
            <person name="Beletsky A.V."/>
            <person name="Mardanov A.V."/>
            <person name="Sorokin D.Y."/>
            <person name="Ravin N.V."/>
            <person name="Popov V.O."/>
        </authorList>
    </citation>
    <scope>NUCLEOTIDE SEQUENCE</scope>
    <source>
        <strain evidence="4">DSM 14787</strain>
    </source>
</reference>
<keyword evidence="1" id="KW-0175">Coiled coil</keyword>
<evidence type="ECO:0000256" key="3">
    <source>
        <dbReference type="SAM" id="SignalP"/>
    </source>
</evidence>
<dbReference type="AlphaFoldDB" id="L0E274"/>
<accession>L0E274</accession>
<evidence type="ECO:0000313" key="4">
    <source>
        <dbReference type="EMBL" id="AGA35315.1"/>
    </source>
</evidence>
<protein>
    <submittedName>
        <fullName evidence="4">Uncharacterized protein</fullName>
    </submittedName>
</protein>
<dbReference type="HOGENOM" id="CLU_518681_0_0_6"/>
<organism evidence="4 5">
    <name type="scientific">Thioalkalivibrio nitratireducens (strain DSM 14787 / UNIQEM 213 / ALEN2)</name>
    <dbReference type="NCBI Taxonomy" id="1255043"/>
    <lineage>
        <taxon>Bacteria</taxon>
        <taxon>Pseudomonadati</taxon>
        <taxon>Pseudomonadota</taxon>
        <taxon>Gammaproteobacteria</taxon>
        <taxon>Chromatiales</taxon>
        <taxon>Ectothiorhodospiraceae</taxon>
        <taxon>Thioalkalivibrio</taxon>
    </lineage>
</organism>
<gene>
    <name evidence="4" type="ordered locus">TVNIR_3686</name>
</gene>
<sequence>MVLGLFFGLLLGGGQAFAGDAQAALEQAREASNLVRSAERHFHSGRLEQARDELAQAEALLEAAEAEGDLPQVRGARSRFDRLNQNVQRRLEQAAPEQPGAPAAPATAAPRMSGAQARDYRLVDQDMRRTRDRLTTPRWWDLSQSDRDQRLAQATTEADEFRARLDALNAALDPALLQADPVHNSEAGLTEIRELIAQRRDETEPAEEVPPAVAAALELKQTLLDLHQAHRGRFQGVHGNSMVHGTSIEEQLQVGRDAMAQLDALDGEVIPAIQPTMRAIAEHYGETAMAINNSLHALGLSNEHHFGSQFMDLYRGMENTARSRSASAQDLVRRASMFTDHIESFSEEMRLRRLGEAREMLVLGQAFDPTDPELNQLLAQVDVQYAAMEERIERDIDARQWVTDIGDFAGPGQTDELARAALEFFRGAPAWNPAGRGVEVLAVSIQGQWDVANRDLFGRPIQWRVPVHMVMTNHDMKEDNIARVYELSVLAREGSPSQPVKAAPFVDYWVGNSWNMRLSNVPAQP</sequence>
<feature type="compositionally biased region" description="Low complexity" evidence="2">
    <location>
        <begin position="94"/>
        <end position="110"/>
    </location>
</feature>
<dbReference type="RefSeq" id="WP_015260408.1">
    <property type="nucleotide sequence ID" value="NC_019902.2"/>
</dbReference>
<dbReference type="Proteomes" id="UP000010809">
    <property type="component" value="Chromosome"/>
</dbReference>
<feature type="coiled-coil region" evidence="1">
    <location>
        <begin position="21"/>
        <end position="67"/>
    </location>
</feature>
<feature type="signal peptide" evidence="3">
    <location>
        <begin position="1"/>
        <end position="18"/>
    </location>
</feature>
<keyword evidence="5" id="KW-1185">Reference proteome</keyword>
<name>L0E274_THIND</name>
<feature type="chain" id="PRO_5003941219" evidence="3">
    <location>
        <begin position="19"/>
        <end position="525"/>
    </location>
</feature>
<dbReference type="PATRIC" id="fig|1255043.3.peg.3720"/>
<keyword evidence="3" id="KW-0732">Signal</keyword>
<evidence type="ECO:0000256" key="2">
    <source>
        <dbReference type="SAM" id="MobiDB-lite"/>
    </source>
</evidence>
<dbReference type="KEGG" id="tni:TVNIR_3686"/>
<dbReference type="EMBL" id="CP003989">
    <property type="protein sequence ID" value="AGA35315.1"/>
    <property type="molecule type" value="Genomic_DNA"/>
</dbReference>
<proteinExistence type="predicted"/>
<feature type="region of interest" description="Disordered" evidence="2">
    <location>
        <begin position="91"/>
        <end position="120"/>
    </location>
</feature>
<dbReference type="eggNOG" id="COG1511">
    <property type="taxonomic scope" value="Bacteria"/>
</dbReference>